<evidence type="ECO:0000256" key="5">
    <source>
        <dbReference type="ARBA" id="ARBA00007383"/>
    </source>
</evidence>
<evidence type="ECO:0000256" key="8">
    <source>
        <dbReference type="ARBA" id="ARBA00022490"/>
    </source>
</evidence>
<protein>
    <recommendedName>
        <fullName evidence="7 14">Ribonuclease HII</fullName>
        <shortName evidence="14">RNase HII</shortName>
        <ecNumber evidence="6 14">3.1.26.4</ecNumber>
    </recommendedName>
</protein>
<dbReference type="Proteomes" id="UP000262004">
    <property type="component" value="Chromosome"/>
</dbReference>
<evidence type="ECO:0000256" key="10">
    <source>
        <dbReference type="ARBA" id="ARBA00022723"/>
    </source>
</evidence>
<sequence length="215" mass="22820">MMEAKGMGCFCNPWQIGVDEVGRGPWAGPVCAAAVVLGERGCALTGLVDSKRLSAPRREALAAAIEAEALAVTRGWATVAEIDTLGIWPATALAMTRAVSALWHALDASPEHKAQVAHYPIAVDGNRLPQWSYRAEAVVRGDATVAAIAAASIVAKVARDRLMVALDADYPGYGFAQHKGYGTAQHREALRRLGVTPEHRRSFQPVAAFLQGEAP</sequence>
<evidence type="ECO:0000313" key="19">
    <source>
        <dbReference type="Proteomes" id="UP000262004"/>
    </source>
</evidence>
<feature type="binding site" evidence="14 15">
    <location>
        <position position="124"/>
    </location>
    <ligand>
        <name>a divalent metal cation</name>
        <dbReference type="ChEBI" id="CHEBI:60240"/>
    </ligand>
</feature>
<dbReference type="EC" id="3.1.26.4" evidence="6 14"/>
<evidence type="ECO:0000256" key="7">
    <source>
        <dbReference type="ARBA" id="ARBA00019179"/>
    </source>
</evidence>
<evidence type="ECO:0000256" key="14">
    <source>
        <dbReference type="HAMAP-Rule" id="MF_00052"/>
    </source>
</evidence>
<dbReference type="InterPro" id="IPR012337">
    <property type="entry name" value="RNaseH-like_sf"/>
</dbReference>
<comment type="catalytic activity">
    <reaction evidence="1 14 15 16">
        <text>Endonucleolytic cleavage to 5'-phosphomonoester.</text>
        <dbReference type="EC" id="3.1.26.4"/>
    </reaction>
</comment>
<keyword evidence="12 14" id="KW-0378">Hydrolase</keyword>
<comment type="similarity">
    <text evidence="5 14 16">Belongs to the RNase HII family.</text>
</comment>
<dbReference type="InterPro" id="IPR024567">
    <property type="entry name" value="RNase_HII/HIII_dom"/>
</dbReference>
<organism evidence="18 19">
    <name type="scientific">Hydrogenophilus thermoluteolus</name>
    <name type="common">Pseudomonas hydrogenothermophila</name>
    <dbReference type="NCBI Taxonomy" id="297"/>
    <lineage>
        <taxon>Bacteria</taxon>
        <taxon>Pseudomonadati</taxon>
        <taxon>Pseudomonadota</taxon>
        <taxon>Hydrogenophilia</taxon>
        <taxon>Hydrogenophilales</taxon>
        <taxon>Hydrogenophilaceae</taxon>
        <taxon>Hydrogenophilus</taxon>
    </lineage>
</organism>
<dbReference type="GO" id="GO:0005737">
    <property type="term" value="C:cytoplasm"/>
    <property type="evidence" value="ECO:0007669"/>
    <property type="project" value="UniProtKB-SubCell"/>
</dbReference>
<evidence type="ECO:0000256" key="1">
    <source>
        <dbReference type="ARBA" id="ARBA00000077"/>
    </source>
</evidence>
<evidence type="ECO:0000313" key="18">
    <source>
        <dbReference type="EMBL" id="BBD77139.1"/>
    </source>
</evidence>
<proteinExistence type="inferred from homology"/>
<evidence type="ECO:0000256" key="4">
    <source>
        <dbReference type="ARBA" id="ARBA00004496"/>
    </source>
</evidence>
<dbReference type="PANTHER" id="PTHR10954">
    <property type="entry name" value="RIBONUCLEASE H2 SUBUNIT A"/>
    <property type="match status" value="1"/>
</dbReference>
<dbReference type="PANTHER" id="PTHR10954:SF18">
    <property type="entry name" value="RIBONUCLEASE HII"/>
    <property type="match status" value="1"/>
</dbReference>
<gene>
    <name evidence="14 18" type="primary">rnhB</name>
    <name evidence="18" type="ORF">HPTL_0871</name>
</gene>
<evidence type="ECO:0000256" key="3">
    <source>
        <dbReference type="ARBA" id="ARBA00004065"/>
    </source>
</evidence>
<evidence type="ECO:0000256" key="11">
    <source>
        <dbReference type="ARBA" id="ARBA00022759"/>
    </source>
</evidence>
<dbReference type="SUPFAM" id="SSF53098">
    <property type="entry name" value="Ribonuclease H-like"/>
    <property type="match status" value="1"/>
</dbReference>
<keyword evidence="8 14" id="KW-0963">Cytoplasm</keyword>
<dbReference type="GO" id="GO:0043137">
    <property type="term" value="P:DNA replication, removal of RNA primer"/>
    <property type="evidence" value="ECO:0007669"/>
    <property type="project" value="TreeGrafter"/>
</dbReference>
<dbReference type="GO" id="GO:0032299">
    <property type="term" value="C:ribonuclease H2 complex"/>
    <property type="evidence" value="ECO:0007669"/>
    <property type="project" value="TreeGrafter"/>
</dbReference>
<evidence type="ECO:0000259" key="17">
    <source>
        <dbReference type="PROSITE" id="PS51975"/>
    </source>
</evidence>
<dbReference type="HAMAP" id="MF_00052_B">
    <property type="entry name" value="RNase_HII_B"/>
    <property type="match status" value="1"/>
</dbReference>
<evidence type="ECO:0000256" key="9">
    <source>
        <dbReference type="ARBA" id="ARBA00022722"/>
    </source>
</evidence>
<reference evidence="18 19" key="1">
    <citation type="submission" date="2018-04" db="EMBL/GenBank/DDBJ databases">
        <title>Complete genome sequence of Hydrogenophilus thermoluteolus TH-1.</title>
        <authorList>
            <person name="Arai H."/>
        </authorList>
    </citation>
    <scope>NUCLEOTIDE SEQUENCE [LARGE SCALE GENOMIC DNA]</scope>
    <source>
        <strain evidence="18 19">TH-1</strain>
    </source>
</reference>
<dbReference type="Gene3D" id="3.30.420.10">
    <property type="entry name" value="Ribonuclease H-like superfamily/Ribonuclease H"/>
    <property type="match status" value="1"/>
</dbReference>
<keyword evidence="9 14" id="KW-0540">Nuclease</keyword>
<dbReference type="Pfam" id="PF01351">
    <property type="entry name" value="RNase_HII"/>
    <property type="match status" value="1"/>
</dbReference>
<dbReference type="KEGG" id="htl:HPTL_0871"/>
<dbReference type="GO" id="GO:0003723">
    <property type="term" value="F:RNA binding"/>
    <property type="evidence" value="ECO:0007669"/>
    <property type="project" value="UniProtKB-UniRule"/>
</dbReference>
<keyword evidence="19" id="KW-1185">Reference proteome</keyword>
<dbReference type="InterPro" id="IPR001352">
    <property type="entry name" value="RNase_HII/HIII"/>
</dbReference>
<dbReference type="PROSITE" id="PS51975">
    <property type="entry name" value="RNASE_H_2"/>
    <property type="match status" value="1"/>
</dbReference>
<dbReference type="RefSeq" id="WP_232000017.1">
    <property type="nucleotide sequence ID" value="NZ_AP018558.1"/>
</dbReference>
<feature type="domain" description="RNase H type-2" evidence="17">
    <location>
        <begin position="13"/>
        <end position="215"/>
    </location>
</feature>
<comment type="function">
    <text evidence="3 14 16">Endonuclease that specifically degrades the RNA of RNA-DNA hybrids.</text>
</comment>
<keyword evidence="13 14" id="KW-0464">Manganese</keyword>
<dbReference type="GO" id="GO:0030145">
    <property type="term" value="F:manganese ion binding"/>
    <property type="evidence" value="ECO:0007669"/>
    <property type="project" value="UniProtKB-UniRule"/>
</dbReference>
<evidence type="ECO:0000256" key="13">
    <source>
        <dbReference type="ARBA" id="ARBA00023211"/>
    </source>
</evidence>
<dbReference type="EMBL" id="AP018558">
    <property type="protein sequence ID" value="BBD77139.1"/>
    <property type="molecule type" value="Genomic_DNA"/>
</dbReference>
<feature type="binding site" evidence="14 15">
    <location>
        <position position="19"/>
    </location>
    <ligand>
        <name>a divalent metal cation</name>
        <dbReference type="ChEBI" id="CHEBI:60240"/>
    </ligand>
</feature>
<keyword evidence="10 14" id="KW-0479">Metal-binding</keyword>
<name>A0A2Z6DXU2_HYDTE</name>
<dbReference type="GO" id="GO:0004523">
    <property type="term" value="F:RNA-DNA hybrid ribonuclease activity"/>
    <property type="evidence" value="ECO:0007669"/>
    <property type="project" value="UniProtKB-UniRule"/>
</dbReference>
<comment type="cofactor">
    <cofactor evidence="2">
        <name>Mg(2+)</name>
        <dbReference type="ChEBI" id="CHEBI:18420"/>
    </cofactor>
</comment>
<dbReference type="NCBIfam" id="NF000595">
    <property type="entry name" value="PRK00015.1-3"/>
    <property type="match status" value="1"/>
</dbReference>
<keyword evidence="11 14" id="KW-0255">Endonuclease</keyword>
<accession>A0A2Z6DXU2</accession>
<dbReference type="GO" id="GO:0006298">
    <property type="term" value="P:mismatch repair"/>
    <property type="evidence" value="ECO:0007669"/>
    <property type="project" value="TreeGrafter"/>
</dbReference>
<evidence type="ECO:0000256" key="15">
    <source>
        <dbReference type="PROSITE-ProRule" id="PRU01319"/>
    </source>
</evidence>
<evidence type="ECO:0000256" key="6">
    <source>
        <dbReference type="ARBA" id="ARBA00012180"/>
    </source>
</evidence>
<evidence type="ECO:0000256" key="16">
    <source>
        <dbReference type="RuleBase" id="RU003515"/>
    </source>
</evidence>
<evidence type="ECO:0000256" key="12">
    <source>
        <dbReference type="ARBA" id="ARBA00022801"/>
    </source>
</evidence>
<comment type="subcellular location">
    <subcellularLocation>
        <location evidence="4 14">Cytoplasm</location>
    </subcellularLocation>
</comment>
<dbReference type="InterPro" id="IPR036397">
    <property type="entry name" value="RNaseH_sf"/>
</dbReference>
<dbReference type="CDD" id="cd07182">
    <property type="entry name" value="RNase_HII_bacteria_HII_like"/>
    <property type="match status" value="1"/>
</dbReference>
<dbReference type="InterPro" id="IPR022898">
    <property type="entry name" value="RNase_HII"/>
</dbReference>
<evidence type="ECO:0000256" key="2">
    <source>
        <dbReference type="ARBA" id="ARBA00001946"/>
    </source>
</evidence>
<comment type="cofactor">
    <cofactor evidence="14 15">
        <name>Mn(2+)</name>
        <dbReference type="ChEBI" id="CHEBI:29035"/>
    </cofactor>
    <cofactor evidence="14 15">
        <name>Mg(2+)</name>
        <dbReference type="ChEBI" id="CHEBI:18420"/>
    </cofactor>
    <text evidence="14 15">Manganese or magnesium. Binds 1 divalent metal ion per monomer in the absence of substrate. May bind a second metal ion after substrate binding.</text>
</comment>
<feature type="binding site" evidence="14 15">
    <location>
        <position position="20"/>
    </location>
    <ligand>
        <name>a divalent metal cation</name>
        <dbReference type="ChEBI" id="CHEBI:60240"/>
    </ligand>
</feature>
<dbReference type="AlphaFoldDB" id="A0A2Z6DXU2"/>